<feature type="non-terminal residue" evidence="1">
    <location>
        <position position="1"/>
    </location>
</feature>
<evidence type="ECO:0008006" key="2">
    <source>
        <dbReference type="Google" id="ProtNLM"/>
    </source>
</evidence>
<dbReference type="EMBL" id="LAZR01054101">
    <property type="protein sequence ID" value="KKK79282.1"/>
    <property type="molecule type" value="Genomic_DNA"/>
</dbReference>
<organism evidence="1">
    <name type="scientific">marine sediment metagenome</name>
    <dbReference type="NCBI Taxonomy" id="412755"/>
    <lineage>
        <taxon>unclassified sequences</taxon>
        <taxon>metagenomes</taxon>
        <taxon>ecological metagenomes</taxon>
    </lineage>
</organism>
<sequence length="45" mass="5345">VEQVKNIKPLDCRRSVEERFSTSEMIDGYEAAYQKILEQRREEVA</sequence>
<accession>A0A0F8YCT9</accession>
<name>A0A0F8YCT9_9ZZZZ</name>
<dbReference type="AlphaFoldDB" id="A0A0F8YCT9"/>
<gene>
    <name evidence="1" type="ORF">LCGC14_2835050</name>
</gene>
<reference evidence="1" key="1">
    <citation type="journal article" date="2015" name="Nature">
        <title>Complex archaea that bridge the gap between prokaryotes and eukaryotes.</title>
        <authorList>
            <person name="Spang A."/>
            <person name="Saw J.H."/>
            <person name="Jorgensen S.L."/>
            <person name="Zaremba-Niedzwiedzka K."/>
            <person name="Martijn J."/>
            <person name="Lind A.E."/>
            <person name="van Eijk R."/>
            <person name="Schleper C."/>
            <person name="Guy L."/>
            <person name="Ettema T.J."/>
        </authorList>
    </citation>
    <scope>NUCLEOTIDE SEQUENCE</scope>
</reference>
<proteinExistence type="predicted"/>
<evidence type="ECO:0000313" key="1">
    <source>
        <dbReference type="EMBL" id="KKK79282.1"/>
    </source>
</evidence>
<comment type="caution">
    <text evidence="1">The sequence shown here is derived from an EMBL/GenBank/DDBJ whole genome shotgun (WGS) entry which is preliminary data.</text>
</comment>
<protein>
    <recommendedName>
        <fullName evidence="2">Glycosyl transferase family 1 domain-containing protein</fullName>
    </recommendedName>
</protein>